<gene>
    <name evidence="1" type="ORF">GCM10009119_19570</name>
</gene>
<evidence type="ECO:0000313" key="1">
    <source>
        <dbReference type="EMBL" id="GAA0878989.1"/>
    </source>
</evidence>
<name>A0ABN1MZM6_9BACT</name>
<dbReference type="EMBL" id="BAAAFI010000008">
    <property type="protein sequence ID" value="GAA0878989.1"/>
    <property type="molecule type" value="Genomic_DNA"/>
</dbReference>
<proteinExistence type="predicted"/>
<protein>
    <submittedName>
        <fullName evidence="1">Uncharacterized protein</fullName>
    </submittedName>
</protein>
<sequence length="436" mass="51191">MSKKMMVLKVFNDKVFLNPEHFVAIQNTNIPYEHMAFRSDGDIYWKVEQLDYLLSDRSLRVIVKEYRTNALADFESQRQQFLIDKLVFEKFNWQELEPLLMYYQKSRLKESLLGVDAHHSSKREANGATSRSSVKDIQSFTSNREVEQKPTAIVITEEFWIDFDDTRFVRGYVTFTKHIEKIDRDLDLKIPNEHILAEFDNVKSWFAKKLGSKRIYVLASITFANNEVTEIFAKSSQIEQITPDLIESVKDQRTASLARVSGESTSEKSLFTLQEIFDQLGDSDVNGNIFNQSENDVFDSLLKKEGIRNKEQLTYLADKKHSENYRLRYTLKPNFGFLFLIEGEENNHFVWELLNSHATYVWSIGNGKQDVEQQFKRIEGILNNVRTDGRNSYVETYKRNLQDNDLVFRRIFHKKNDATARDSFAEWRRELNGQLT</sequence>
<dbReference type="RefSeq" id="WP_343850942.1">
    <property type="nucleotide sequence ID" value="NZ_BAAAFI010000008.1"/>
</dbReference>
<organism evidence="1 2">
    <name type="scientific">Algoriphagus jejuensis</name>
    <dbReference type="NCBI Taxonomy" id="419934"/>
    <lineage>
        <taxon>Bacteria</taxon>
        <taxon>Pseudomonadati</taxon>
        <taxon>Bacteroidota</taxon>
        <taxon>Cytophagia</taxon>
        <taxon>Cytophagales</taxon>
        <taxon>Cyclobacteriaceae</taxon>
        <taxon>Algoriphagus</taxon>
    </lineage>
</organism>
<dbReference type="Proteomes" id="UP001500469">
    <property type="component" value="Unassembled WGS sequence"/>
</dbReference>
<evidence type="ECO:0000313" key="2">
    <source>
        <dbReference type="Proteomes" id="UP001500469"/>
    </source>
</evidence>
<accession>A0ABN1MZM6</accession>
<comment type="caution">
    <text evidence="1">The sequence shown here is derived from an EMBL/GenBank/DDBJ whole genome shotgun (WGS) entry which is preliminary data.</text>
</comment>
<reference evidence="1 2" key="1">
    <citation type="journal article" date="2019" name="Int. J. Syst. Evol. Microbiol.">
        <title>The Global Catalogue of Microorganisms (GCM) 10K type strain sequencing project: providing services to taxonomists for standard genome sequencing and annotation.</title>
        <authorList>
            <consortium name="The Broad Institute Genomics Platform"/>
            <consortium name="The Broad Institute Genome Sequencing Center for Infectious Disease"/>
            <person name="Wu L."/>
            <person name="Ma J."/>
        </authorList>
    </citation>
    <scope>NUCLEOTIDE SEQUENCE [LARGE SCALE GENOMIC DNA]</scope>
    <source>
        <strain evidence="1 2">JCM 16112</strain>
    </source>
</reference>
<keyword evidence="2" id="KW-1185">Reference proteome</keyword>